<keyword evidence="1" id="KW-0378">Hydrolase</keyword>
<organism evidence="4 5">
    <name type="scientific">Candidatus Borkfalkia faecavium</name>
    <dbReference type="NCBI Taxonomy" id="2838508"/>
    <lineage>
        <taxon>Bacteria</taxon>
        <taxon>Bacillati</taxon>
        <taxon>Bacillota</taxon>
        <taxon>Clostridia</taxon>
        <taxon>Christensenellales</taxon>
        <taxon>Christensenellaceae</taxon>
        <taxon>Candidatus Borkfalkia</taxon>
    </lineage>
</organism>
<dbReference type="InterPro" id="IPR006047">
    <property type="entry name" value="GH13_cat_dom"/>
</dbReference>
<proteinExistence type="predicted"/>
<name>A0A9D2AU58_9FIRM</name>
<protein>
    <submittedName>
        <fullName evidence="4">Cyclomaltodextrinase</fullName>
    </submittedName>
</protein>
<sequence>MWFDESVFYQIYPLGYCGAERENDFGQVRHRFHIIEERIPYIKECGFNAVLFNPLFESERHGYDTVDFFRVDRRLGDNEDFKRLVEKFHEAGIRVVLDGVFNHVGRRFFAFEEVKAQREASDKKDWFRIDFHGNTGYNDGFWYEGWEGHQELVKLNLQNDGVLDYIRRAVEFWMDEFGIDGLRLDVAYLLPGWFMEYLRRVVRGRRQDFFLMGEVIHNQNFKENLTPDRLDSITNYECYKGLTSALNSDNLFEIEHSLERLFGAQPWCLYTGKNLFNFVDNHDVPRAYTALKDKRKLPAMYAILYSMPGIPCVYYGSECGAEGDKSDNDYRLRPAVSDIDENKCRELTQLIAKLNAVRKAEPALQYGSYDKCVLNNKYMCFKREKGQDRIYCAFNISDGDVTVRVEEAEGTDLLSGEVRNLNDIYLPPFAVKLFKKNW</sequence>
<dbReference type="SUPFAM" id="SSF51445">
    <property type="entry name" value="(Trans)glycosidases"/>
    <property type="match status" value="1"/>
</dbReference>
<feature type="domain" description="Glycosyl hydrolase family 13 catalytic" evidence="3">
    <location>
        <begin position="10"/>
        <end position="358"/>
    </location>
</feature>
<gene>
    <name evidence="4" type="ORF">H9851_02090</name>
</gene>
<dbReference type="PANTHER" id="PTHR10357:SF210">
    <property type="entry name" value="MALTODEXTRIN GLUCOSIDASE"/>
    <property type="match status" value="1"/>
</dbReference>
<dbReference type="Gene3D" id="2.60.40.1180">
    <property type="entry name" value="Golgi alpha-mannosidase II"/>
    <property type="match status" value="1"/>
</dbReference>
<dbReference type="SUPFAM" id="SSF51011">
    <property type="entry name" value="Glycosyl hydrolase domain"/>
    <property type="match status" value="1"/>
</dbReference>
<dbReference type="GO" id="GO:0005975">
    <property type="term" value="P:carbohydrate metabolic process"/>
    <property type="evidence" value="ECO:0007669"/>
    <property type="project" value="InterPro"/>
</dbReference>
<comment type="caution">
    <text evidence="4">The sequence shown here is derived from an EMBL/GenBank/DDBJ whole genome shotgun (WGS) entry which is preliminary data.</text>
</comment>
<dbReference type="PANTHER" id="PTHR10357">
    <property type="entry name" value="ALPHA-AMYLASE FAMILY MEMBER"/>
    <property type="match status" value="1"/>
</dbReference>
<evidence type="ECO:0000259" key="3">
    <source>
        <dbReference type="SMART" id="SM00642"/>
    </source>
</evidence>
<dbReference type="InterPro" id="IPR013780">
    <property type="entry name" value="Glyco_hydro_b"/>
</dbReference>
<dbReference type="AlphaFoldDB" id="A0A9D2AU58"/>
<evidence type="ECO:0000256" key="2">
    <source>
        <dbReference type="ARBA" id="ARBA00023295"/>
    </source>
</evidence>
<dbReference type="InterPro" id="IPR017853">
    <property type="entry name" value="GH"/>
</dbReference>
<accession>A0A9D2AU58</accession>
<evidence type="ECO:0000256" key="1">
    <source>
        <dbReference type="ARBA" id="ARBA00022801"/>
    </source>
</evidence>
<dbReference type="Gene3D" id="3.20.20.80">
    <property type="entry name" value="Glycosidases"/>
    <property type="match status" value="1"/>
</dbReference>
<dbReference type="SMART" id="SM00642">
    <property type="entry name" value="Aamy"/>
    <property type="match status" value="1"/>
</dbReference>
<dbReference type="CDD" id="cd11353">
    <property type="entry name" value="AmyAc_euk_bac_CMD_like"/>
    <property type="match status" value="1"/>
</dbReference>
<keyword evidence="2" id="KW-0326">Glycosidase</keyword>
<dbReference type="GO" id="GO:0016798">
    <property type="term" value="F:hydrolase activity, acting on glycosyl bonds"/>
    <property type="evidence" value="ECO:0007669"/>
    <property type="project" value="UniProtKB-KW"/>
</dbReference>
<reference evidence="4" key="2">
    <citation type="submission" date="2021-04" db="EMBL/GenBank/DDBJ databases">
        <authorList>
            <person name="Gilroy R."/>
        </authorList>
    </citation>
    <scope>NUCLEOTIDE SEQUENCE</scope>
    <source>
        <strain evidence="4">2189</strain>
    </source>
</reference>
<dbReference type="EMBL" id="DXEW01000008">
    <property type="protein sequence ID" value="HIX50050.1"/>
    <property type="molecule type" value="Genomic_DNA"/>
</dbReference>
<evidence type="ECO:0000313" key="5">
    <source>
        <dbReference type="Proteomes" id="UP000886847"/>
    </source>
</evidence>
<reference evidence="4" key="1">
    <citation type="journal article" date="2021" name="PeerJ">
        <title>Extensive microbial diversity within the chicken gut microbiome revealed by metagenomics and culture.</title>
        <authorList>
            <person name="Gilroy R."/>
            <person name="Ravi A."/>
            <person name="Getino M."/>
            <person name="Pursley I."/>
            <person name="Horton D.L."/>
            <person name="Alikhan N.F."/>
            <person name="Baker D."/>
            <person name="Gharbi K."/>
            <person name="Hall N."/>
            <person name="Watson M."/>
            <person name="Adriaenssens E.M."/>
            <person name="Foster-Nyarko E."/>
            <person name="Jarju S."/>
            <person name="Secka A."/>
            <person name="Antonio M."/>
            <person name="Oren A."/>
            <person name="Chaudhuri R.R."/>
            <person name="La Ragione R."/>
            <person name="Hildebrand F."/>
            <person name="Pallen M.J."/>
        </authorList>
    </citation>
    <scope>NUCLEOTIDE SEQUENCE</scope>
    <source>
        <strain evidence="4">2189</strain>
    </source>
</reference>
<dbReference type="Pfam" id="PF00128">
    <property type="entry name" value="Alpha-amylase"/>
    <property type="match status" value="1"/>
</dbReference>
<evidence type="ECO:0000313" key="4">
    <source>
        <dbReference type="EMBL" id="HIX50050.1"/>
    </source>
</evidence>
<dbReference type="Proteomes" id="UP000886847">
    <property type="component" value="Unassembled WGS sequence"/>
</dbReference>